<evidence type="ECO:0000256" key="3">
    <source>
        <dbReference type="ARBA" id="ARBA00022555"/>
    </source>
</evidence>
<dbReference type="InterPro" id="IPR016691">
    <property type="entry name" value="TRMT11"/>
</dbReference>
<dbReference type="Gene3D" id="3.40.50.150">
    <property type="entry name" value="Vaccinia Virus protein VP39"/>
    <property type="match status" value="1"/>
</dbReference>
<dbReference type="AlphaFoldDB" id="A0A1E4TJ19"/>
<dbReference type="Pfam" id="PF25904">
    <property type="entry name" value="Tmrp11_N"/>
    <property type="match status" value="1"/>
</dbReference>
<evidence type="ECO:0000313" key="13">
    <source>
        <dbReference type="EMBL" id="ODV91741.1"/>
    </source>
</evidence>
<dbReference type="InterPro" id="IPR029063">
    <property type="entry name" value="SAM-dependent_MTases_sf"/>
</dbReference>
<evidence type="ECO:0000313" key="14">
    <source>
        <dbReference type="Proteomes" id="UP000095023"/>
    </source>
</evidence>
<keyword evidence="7 10" id="KW-0819">tRNA processing</keyword>
<reference evidence="14" key="1">
    <citation type="submission" date="2016-02" db="EMBL/GenBank/DDBJ databases">
        <title>Comparative genomics of biotechnologically important yeasts.</title>
        <authorList>
            <consortium name="DOE Joint Genome Institute"/>
            <person name="Riley R."/>
            <person name="Haridas S."/>
            <person name="Wolfe K.H."/>
            <person name="Lopes M.R."/>
            <person name="Hittinger C.T."/>
            <person name="Goker M."/>
            <person name="Salamov A."/>
            <person name="Wisecaver J."/>
            <person name="Long T.M."/>
            <person name="Aerts A.L."/>
            <person name="Barry K."/>
            <person name="Choi C."/>
            <person name="Clum A."/>
            <person name="Coughlan A.Y."/>
            <person name="Deshpande S."/>
            <person name="Douglass A.P."/>
            <person name="Hanson S.J."/>
            <person name="Klenk H.-P."/>
            <person name="Labutti K."/>
            <person name="Lapidus A."/>
            <person name="Lindquist E."/>
            <person name="Lipzen A."/>
            <person name="Meier-Kolthoff J.P."/>
            <person name="Ohm R.A."/>
            <person name="Otillar R.P."/>
            <person name="Pangilinan J."/>
            <person name="Peng Y."/>
            <person name="Rokas A."/>
            <person name="Rosa C.A."/>
            <person name="Scheuner C."/>
            <person name="Sibirny A.A."/>
            <person name="Slot J.C."/>
            <person name="Stielow J.B."/>
            <person name="Sun H."/>
            <person name="Kurtzman C.P."/>
            <person name="Blackwell M."/>
            <person name="Jeffries T.W."/>
            <person name="Grigoriev I.V."/>
        </authorList>
    </citation>
    <scope>NUCLEOTIDE SEQUENCE [LARGE SCALE GENOMIC DNA]</scope>
    <source>
        <strain evidence="14">NRRL Y-17796</strain>
    </source>
</reference>
<keyword evidence="4 10" id="KW-0489">Methyltransferase</keyword>
<evidence type="ECO:0000256" key="10">
    <source>
        <dbReference type="PROSITE-ProRule" id="PRU00959"/>
    </source>
</evidence>
<dbReference type="PROSITE" id="PS51627">
    <property type="entry name" value="SAM_MT_TRM11"/>
    <property type="match status" value="1"/>
</dbReference>
<evidence type="ECO:0000256" key="4">
    <source>
        <dbReference type="ARBA" id="ARBA00022603"/>
    </source>
</evidence>
<keyword evidence="6 10" id="KW-0949">S-adenosyl-L-methionine</keyword>
<dbReference type="GO" id="GO:0160102">
    <property type="term" value="F:tRNA (guanine(10)-N2)-methyltransferase activity"/>
    <property type="evidence" value="ECO:0007669"/>
    <property type="project" value="UniProtKB-EC"/>
</dbReference>
<gene>
    <name evidence="13" type="ORF">CANCADRAFT_322</name>
</gene>
<evidence type="ECO:0000256" key="8">
    <source>
        <dbReference type="ARBA" id="ARBA00022884"/>
    </source>
</evidence>
<evidence type="ECO:0000256" key="1">
    <source>
        <dbReference type="ARBA" id="ARBA00004496"/>
    </source>
</evidence>
<dbReference type="CDD" id="cd02440">
    <property type="entry name" value="AdoMet_MTases"/>
    <property type="match status" value="1"/>
</dbReference>
<dbReference type="EC" id="2.1.1.214" evidence="9"/>
<dbReference type="EMBL" id="KV453841">
    <property type="protein sequence ID" value="ODV91741.1"/>
    <property type="molecule type" value="Genomic_DNA"/>
</dbReference>
<evidence type="ECO:0000256" key="5">
    <source>
        <dbReference type="ARBA" id="ARBA00022679"/>
    </source>
</evidence>
<keyword evidence="8 10" id="KW-0694">RNA-binding</keyword>
<dbReference type="OrthoDB" id="296065at2759"/>
<keyword evidence="5 10" id="KW-0808">Transferase</keyword>
<dbReference type="GO" id="GO:0043528">
    <property type="term" value="C:tRNA (m2G10) methyltransferase complex"/>
    <property type="evidence" value="ECO:0007669"/>
    <property type="project" value="EnsemblFungi"/>
</dbReference>
<name>A0A1E4TJ19_9ASCO</name>
<comment type="subcellular location">
    <subcellularLocation>
        <location evidence="1">Cytoplasm</location>
    </subcellularLocation>
</comment>
<evidence type="ECO:0000256" key="2">
    <source>
        <dbReference type="ARBA" id="ARBA00022490"/>
    </source>
</evidence>
<dbReference type="Pfam" id="PF01170">
    <property type="entry name" value="UPF0020"/>
    <property type="match status" value="1"/>
</dbReference>
<feature type="domain" description="Ribosomal RNA large subunit methyltransferase K/L-like methyltransferase" evidence="11">
    <location>
        <begin position="181"/>
        <end position="303"/>
    </location>
</feature>
<evidence type="ECO:0000256" key="9">
    <source>
        <dbReference type="ARBA" id="ARBA00066937"/>
    </source>
</evidence>
<dbReference type="GO" id="GO:0030488">
    <property type="term" value="P:tRNA methylation"/>
    <property type="evidence" value="ECO:0007669"/>
    <property type="project" value="EnsemblFungi"/>
</dbReference>
<feature type="domain" description="tRNA (guanine(10)-N(2))-methyltransferase TRMT11 N-terminal" evidence="12">
    <location>
        <begin position="2"/>
        <end position="171"/>
    </location>
</feature>
<dbReference type="PANTHER" id="PTHR13370:SF3">
    <property type="entry name" value="TRNA (GUANINE(10)-N2)-METHYLTRANSFERASE HOMOLOG"/>
    <property type="match status" value="1"/>
</dbReference>
<evidence type="ECO:0000256" key="7">
    <source>
        <dbReference type="ARBA" id="ARBA00022694"/>
    </source>
</evidence>
<keyword evidence="2" id="KW-0963">Cytoplasm</keyword>
<proteinExistence type="inferred from homology"/>
<dbReference type="GO" id="GO:0005737">
    <property type="term" value="C:cytoplasm"/>
    <property type="evidence" value="ECO:0007669"/>
    <property type="project" value="UniProtKB-SubCell"/>
</dbReference>
<evidence type="ECO:0000259" key="12">
    <source>
        <dbReference type="Pfam" id="PF25904"/>
    </source>
</evidence>
<accession>A0A1E4TJ19</accession>
<dbReference type="PRINTS" id="PR00507">
    <property type="entry name" value="N12N6MTFRASE"/>
</dbReference>
<comment type="similarity">
    <text evidence="10">Belongs to the class I-like SAM-binding methyltransferase superfamily. TRM11 methyltransferase family.</text>
</comment>
<dbReference type="InterPro" id="IPR002052">
    <property type="entry name" value="DNA_methylase_N6_adenine_CS"/>
</dbReference>
<sequence>MKKYLVLLAQAHETFREAELQALASLYDIDLDLSSYSKNNPFLVVSLEDDEQAKNLVSRAILVRSVFELWSEGKDLAELHENTKRDSKDKWELYKYCSFRFMVTSFQGSRPKQDQRELIESFSYLDFQGPIRMKDPDQVFCVLEDYDLINGSKESVLKHMCFGRWIADSDRHAIDTYDLKRRDYIGTTSFEAELALVTCNIAKITHGDLVYDPFAGTGSFLIAAAHYGGHVFGADIDGRQLRGIGKKSNIDSNFIQYNLTSKYIDVFSSDFTHPPFRSTVQFNAIVCDPPYGVREGLKVLGEENQQRIESSISKLDKDGKPLYLKSTYIPPKKNYDFPSLFDDILDFASVHLVPGGRLCCWVPVSNSEVSSDIFPQHPALHLISVCVQEFNKWSRVLTIYERRASVESTQSTRQSMRVGHFRNQYFSGFKDD</sequence>
<dbReference type="PIRSF" id="PIRSF017259">
    <property type="entry name" value="tRNA_mtfrase_TRM11"/>
    <property type="match status" value="1"/>
</dbReference>
<evidence type="ECO:0000259" key="11">
    <source>
        <dbReference type="Pfam" id="PF01170"/>
    </source>
</evidence>
<protein>
    <recommendedName>
        <fullName evidence="9">tRNA (guanine(10)-N(2))-methyltransferase</fullName>
        <ecNumber evidence="9">2.1.1.214</ecNumber>
    </recommendedName>
</protein>
<dbReference type="GO" id="GO:0000049">
    <property type="term" value="F:tRNA binding"/>
    <property type="evidence" value="ECO:0007669"/>
    <property type="project" value="UniProtKB-UniRule"/>
</dbReference>
<keyword evidence="3 10" id="KW-0820">tRNA-binding</keyword>
<dbReference type="PANTHER" id="PTHR13370">
    <property type="entry name" value="RNA METHYLASE-RELATED"/>
    <property type="match status" value="1"/>
</dbReference>
<organism evidence="13 14">
    <name type="scientific">Tortispora caseinolytica NRRL Y-17796</name>
    <dbReference type="NCBI Taxonomy" id="767744"/>
    <lineage>
        <taxon>Eukaryota</taxon>
        <taxon>Fungi</taxon>
        <taxon>Dikarya</taxon>
        <taxon>Ascomycota</taxon>
        <taxon>Saccharomycotina</taxon>
        <taxon>Trigonopsidomycetes</taxon>
        <taxon>Trigonopsidales</taxon>
        <taxon>Trigonopsidaceae</taxon>
        <taxon>Tortispora</taxon>
    </lineage>
</organism>
<dbReference type="InterPro" id="IPR000241">
    <property type="entry name" value="RlmKL-like_Mtase"/>
</dbReference>
<keyword evidence="14" id="KW-1185">Reference proteome</keyword>
<dbReference type="PROSITE" id="PS00092">
    <property type="entry name" value="N6_MTASE"/>
    <property type="match status" value="1"/>
</dbReference>
<dbReference type="SUPFAM" id="SSF53335">
    <property type="entry name" value="S-adenosyl-L-methionine-dependent methyltransferases"/>
    <property type="match status" value="1"/>
</dbReference>
<evidence type="ECO:0000256" key="6">
    <source>
        <dbReference type="ARBA" id="ARBA00022691"/>
    </source>
</evidence>
<dbReference type="InterPro" id="IPR059073">
    <property type="entry name" value="TRMT11_N"/>
</dbReference>
<dbReference type="Proteomes" id="UP000095023">
    <property type="component" value="Unassembled WGS sequence"/>
</dbReference>